<protein>
    <submittedName>
        <fullName evidence="2">XRE family transcriptional regulator</fullName>
    </submittedName>
</protein>
<dbReference type="GO" id="GO:0003677">
    <property type="term" value="F:DNA binding"/>
    <property type="evidence" value="ECO:0007669"/>
    <property type="project" value="InterPro"/>
</dbReference>
<name>A0A9W3Z107_LACJH</name>
<accession>A0A9W3Z107</accession>
<dbReference type="Gene3D" id="1.10.260.40">
    <property type="entry name" value="lambda repressor-like DNA-binding domains"/>
    <property type="match status" value="1"/>
</dbReference>
<evidence type="ECO:0000313" key="3">
    <source>
        <dbReference type="Proteomes" id="UP000283758"/>
    </source>
</evidence>
<dbReference type="Pfam" id="PF01381">
    <property type="entry name" value="HTH_3"/>
    <property type="match status" value="1"/>
</dbReference>
<proteinExistence type="predicted"/>
<reference evidence="2 3" key="1">
    <citation type="submission" date="2018-10" db="EMBL/GenBank/DDBJ databases">
        <title>Complete genome sequencing of Lactobacillus johnsonii ZLJ010.</title>
        <authorList>
            <person name="Zhang W."/>
            <person name="Ji H."/>
            <person name="Wang J."/>
            <person name="Zhang D."/>
            <person name="Liu H."/>
            <person name="Wang S."/>
            <person name="Wang Y."/>
        </authorList>
    </citation>
    <scope>NUCLEOTIDE SEQUENCE [LARGE SCALE GENOMIC DNA]</scope>
    <source>
        <strain evidence="2 3">ZLJ010</strain>
    </source>
</reference>
<sequence length="75" mass="8809">MKFDLKRLKGERVARGITQAEMAHKIGISTNAYWRKENGERDIGMEEFVKILKVLGFKKKQISLFFAKDVHNKER</sequence>
<evidence type="ECO:0000313" key="2">
    <source>
        <dbReference type="EMBL" id="AZZ67535.1"/>
    </source>
</evidence>
<gene>
    <name evidence="2" type="ORF">D7321_05270</name>
</gene>
<dbReference type="PROSITE" id="PS50943">
    <property type="entry name" value="HTH_CROC1"/>
    <property type="match status" value="1"/>
</dbReference>
<dbReference type="SUPFAM" id="SSF47413">
    <property type="entry name" value="lambda repressor-like DNA-binding domains"/>
    <property type="match status" value="1"/>
</dbReference>
<organism evidence="2 3">
    <name type="scientific">Lactobacillus johnsonii</name>
    <dbReference type="NCBI Taxonomy" id="33959"/>
    <lineage>
        <taxon>Bacteria</taxon>
        <taxon>Bacillati</taxon>
        <taxon>Bacillota</taxon>
        <taxon>Bacilli</taxon>
        <taxon>Lactobacillales</taxon>
        <taxon>Lactobacillaceae</taxon>
        <taxon>Lactobacillus</taxon>
    </lineage>
</organism>
<dbReference type="SMART" id="SM00530">
    <property type="entry name" value="HTH_XRE"/>
    <property type="match status" value="1"/>
</dbReference>
<dbReference type="EMBL" id="CP032680">
    <property type="protein sequence ID" value="AZZ67535.1"/>
    <property type="molecule type" value="Genomic_DNA"/>
</dbReference>
<feature type="domain" description="HTH cro/C1-type" evidence="1">
    <location>
        <begin position="8"/>
        <end position="62"/>
    </location>
</feature>
<dbReference type="CDD" id="cd00093">
    <property type="entry name" value="HTH_XRE"/>
    <property type="match status" value="1"/>
</dbReference>
<dbReference type="RefSeq" id="WP_127835738.1">
    <property type="nucleotide sequence ID" value="NZ_CP032680.1"/>
</dbReference>
<evidence type="ECO:0000259" key="1">
    <source>
        <dbReference type="PROSITE" id="PS50943"/>
    </source>
</evidence>
<dbReference type="InterPro" id="IPR010982">
    <property type="entry name" value="Lambda_DNA-bd_dom_sf"/>
</dbReference>
<dbReference type="InterPro" id="IPR001387">
    <property type="entry name" value="Cro/C1-type_HTH"/>
</dbReference>
<dbReference type="Proteomes" id="UP000283758">
    <property type="component" value="Chromosome"/>
</dbReference>
<dbReference type="AlphaFoldDB" id="A0A9W3Z107"/>